<dbReference type="EMBL" id="AF249677">
    <property type="protein sequence ID" value="AAF71323.1"/>
    <property type="molecule type" value="Genomic_DNA"/>
</dbReference>
<evidence type="ECO:0000256" key="1">
    <source>
        <dbReference type="SAM" id="MobiDB-lite"/>
    </source>
</evidence>
<protein>
    <submittedName>
        <fullName evidence="2">Uncharacterized protein</fullName>
    </submittedName>
</protein>
<reference evidence="2" key="1">
    <citation type="submission" date="2000-03" db="EMBL/GenBank/DDBJ databases">
        <title>Detection of QTL controlling low-temperature growth and soluble carbohydrate accumulations.</title>
        <authorList>
            <person name="Hu Z."/>
            <person name="Larson S.R."/>
            <person name="Jones T.A."/>
            <person name="Chatterton J."/>
            <person name="Wang R."/>
            <person name="Palazzo A."/>
        </authorList>
    </citation>
    <scope>NUCLEOTIDE SEQUENCE</scope>
</reference>
<feature type="non-terminal residue" evidence="2">
    <location>
        <position position="94"/>
    </location>
</feature>
<organism evidence="2">
    <name type="scientific">Poa fendleriana</name>
    <name type="common">Muttongrass</name>
    <dbReference type="NCBI Taxonomy" id="117271"/>
    <lineage>
        <taxon>Eukaryota</taxon>
        <taxon>Viridiplantae</taxon>
        <taxon>Streptophyta</taxon>
        <taxon>Embryophyta</taxon>
        <taxon>Tracheophyta</taxon>
        <taxon>Spermatophyta</taxon>
        <taxon>Magnoliopsida</taxon>
        <taxon>Liliopsida</taxon>
        <taxon>Poales</taxon>
        <taxon>Poaceae</taxon>
        <taxon>BOP clade</taxon>
        <taxon>Pooideae</taxon>
        <taxon>Poodae</taxon>
        <taxon>Poeae</taxon>
        <taxon>Poeae Chloroplast Group 2 (Poeae type)</taxon>
        <taxon>Poodinae</taxon>
        <taxon>Poinae</taxon>
        <taxon>Poa</taxon>
    </lineage>
</organism>
<accession>Q9M4X1</accession>
<proteinExistence type="predicted"/>
<dbReference type="AlphaFoldDB" id="Q9M4X1"/>
<name>Q9M4X1_POAFE</name>
<feature type="non-terminal residue" evidence="2">
    <location>
        <position position="1"/>
    </location>
</feature>
<sequence length="94" mass="10628">RCYGTRWPASPVLLLLDLAPTERTYSAPRTLDTRRFGRQRPSTISSTRRRCSELPSPSAPTSSEVFLLLESCSSLERATPWLTLRTGSSLHQHR</sequence>
<feature type="region of interest" description="Disordered" evidence="1">
    <location>
        <begin position="29"/>
        <end position="60"/>
    </location>
</feature>
<evidence type="ECO:0000313" key="2">
    <source>
        <dbReference type="EMBL" id="AAF71323.1"/>
    </source>
</evidence>